<name>A0AAP3GVW1_9LACO</name>
<dbReference type="PIRSF" id="PIRSF033111">
    <property type="entry name" value="UCP033111"/>
    <property type="match status" value="1"/>
</dbReference>
<protein>
    <submittedName>
        <fullName evidence="2">DUF1129 domain-containing protein</fullName>
    </submittedName>
</protein>
<feature type="transmembrane region" description="Helical" evidence="1">
    <location>
        <begin position="148"/>
        <end position="172"/>
    </location>
</feature>
<keyword evidence="1" id="KW-0472">Membrane</keyword>
<feature type="transmembrane region" description="Helical" evidence="1">
    <location>
        <begin position="184"/>
        <end position="202"/>
    </location>
</feature>
<dbReference type="AlphaFoldDB" id="A0AAP3GVW1"/>
<accession>A0AAP3GVW1</accession>
<keyword evidence="1" id="KW-1133">Transmembrane helix</keyword>
<evidence type="ECO:0000313" key="3">
    <source>
        <dbReference type="Proteomes" id="UP001213015"/>
    </source>
</evidence>
<dbReference type="EMBL" id="JAKHLF010000003">
    <property type="protein sequence ID" value="MCZ3844496.1"/>
    <property type="molecule type" value="Genomic_DNA"/>
</dbReference>
<reference evidence="2" key="1">
    <citation type="submission" date="2022-01" db="EMBL/GenBank/DDBJ databases">
        <title>VMRC isolate genome collection.</title>
        <authorList>
            <person name="France M."/>
            <person name="Rutt L."/>
            <person name="Humphrys M."/>
            <person name="Ravel J."/>
        </authorList>
    </citation>
    <scope>NUCLEOTIDE SEQUENCE</scope>
    <source>
        <strain evidence="2">C0127B5</strain>
    </source>
</reference>
<gene>
    <name evidence="2" type="ORF">L2422_03015</name>
</gene>
<keyword evidence="1" id="KW-0812">Transmembrane</keyword>
<feature type="transmembrane region" description="Helical" evidence="1">
    <location>
        <begin position="116"/>
        <end position="136"/>
    </location>
</feature>
<sequence length="254" mass="28271">MNTREKNLANIQKQEEVQAKEEKQMNSEMQNPTSLRKQLTNKNGDYVFRLEKALIDAGKSSAEAEKMVNDLLNEIVTAQEQGIPASSLYKKSPILKAEEILHPVIKPKKPKYWMRAVDSSLLYFVVFTAMIAIMALTAGTKNQYNSQYGLLTLIAIAAILGTLMTYYTDILVAGGKGKAKFGKIALLTVAMVAVLFIVITIFSSKAFQIINPVLPAWGNLILVALVYGARYLFRKRYHITGSVLNPVPQVKSRD</sequence>
<comment type="caution">
    <text evidence="2">The sequence shown here is derived from an EMBL/GenBank/DDBJ whole genome shotgun (WGS) entry which is preliminary data.</text>
</comment>
<dbReference type="GeneID" id="97458916"/>
<evidence type="ECO:0000256" key="1">
    <source>
        <dbReference type="SAM" id="Phobius"/>
    </source>
</evidence>
<dbReference type="RefSeq" id="WP_006586232.1">
    <property type="nucleotide sequence ID" value="NZ_CABMGH010000007.1"/>
</dbReference>
<feature type="transmembrane region" description="Helical" evidence="1">
    <location>
        <begin position="214"/>
        <end position="233"/>
    </location>
</feature>
<dbReference type="Proteomes" id="UP001213015">
    <property type="component" value="Unassembled WGS sequence"/>
</dbReference>
<evidence type="ECO:0000313" key="2">
    <source>
        <dbReference type="EMBL" id="MCZ3844496.1"/>
    </source>
</evidence>
<organism evidence="2 3">
    <name type="scientific">Lactobacillus mulieris</name>
    <dbReference type="NCBI Taxonomy" id="2508708"/>
    <lineage>
        <taxon>Bacteria</taxon>
        <taxon>Bacillati</taxon>
        <taxon>Bacillota</taxon>
        <taxon>Bacilli</taxon>
        <taxon>Lactobacillales</taxon>
        <taxon>Lactobacillaceae</taxon>
        <taxon>Lactobacillus</taxon>
    </lineage>
</organism>
<dbReference type="Pfam" id="PF06570">
    <property type="entry name" value="DUF1129"/>
    <property type="match status" value="1"/>
</dbReference>
<proteinExistence type="predicted"/>
<dbReference type="InterPro" id="IPR009214">
    <property type="entry name" value="DUF1129"/>
</dbReference>